<protein>
    <submittedName>
        <fullName evidence="1">Transcriptional regulator</fullName>
    </submittedName>
</protein>
<dbReference type="CDD" id="cd00093">
    <property type="entry name" value="HTH_XRE"/>
    <property type="match status" value="1"/>
</dbReference>
<dbReference type="EMBL" id="JANFMP010000001">
    <property type="protein sequence ID" value="MDG4525909.1"/>
    <property type="molecule type" value="Genomic_DNA"/>
</dbReference>
<name>A0A9X4MRT9_STRSU</name>
<dbReference type="InterPro" id="IPR010982">
    <property type="entry name" value="Lambda_DNA-bd_dom_sf"/>
</dbReference>
<dbReference type="InterPro" id="IPR001387">
    <property type="entry name" value="Cro/C1-type_HTH"/>
</dbReference>
<dbReference type="AlphaFoldDB" id="A0A9X4MRT9"/>
<organism evidence="1 2">
    <name type="scientific">Streptococcus suis</name>
    <dbReference type="NCBI Taxonomy" id="1307"/>
    <lineage>
        <taxon>Bacteria</taxon>
        <taxon>Bacillati</taxon>
        <taxon>Bacillota</taxon>
        <taxon>Bacilli</taxon>
        <taxon>Lactobacillales</taxon>
        <taxon>Streptococcaceae</taxon>
        <taxon>Streptococcus</taxon>
    </lineage>
</organism>
<evidence type="ECO:0000313" key="2">
    <source>
        <dbReference type="Proteomes" id="UP001152875"/>
    </source>
</evidence>
<sequence length="71" mass="8355">MSQQHQKWIDLVKKRLHERGWSQSDFAIVLGVSPAMVTRLLKEGHGSDDLKLKVNKKLRISESWESFEEYE</sequence>
<dbReference type="GO" id="GO:0003677">
    <property type="term" value="F:DNA binding"/>
    <property type="evidence" value="ECO:0007669"/>
    <property type="project" value="InterPro"/>
</dbReference>
<evidence type="ECO:0000313" key="1">
    <source>
        <dbReference type="EMBL" id="MDG4525909.1"/>
    </source>
</evidence>
<dbReference type="RefSeq" id="WP_222336448.1">
    <property type="nucleotide sequence ID" value="NZ_CP082204.1"/>
</dbReference>
<gene>
    <name evidence="1" type="ORF">NOL13_00550</name>
</gene>
<accession>A0A9X4MRT9</accession>
<reference evidence="1" key="1">
    <citation type="submission" date="2022-07" db="EMBL/GenBank/DDBJ databases">
        <title>Whole Genome Sequencing of Streptococcus suis.</title>
        <authorList>
            <person name="Dai X."/>
            <person name="Huang J."/>
            <person name="Wang L."/>
        </authorList>
    </citation>
    <scope>NUCLEOTIDE SEQUENCE</scope>
    <source>
        <strain evidence="1">XNB2</strain>
    </source>
</reference>
<comment type="caution">
    <text evidence="1">The sequence shown here is derived from an EMBL/GenBank/DDBJ whole genome shotgun (WGS) entry which is preliminary data.</text>
</comment>
<dbReference type="Proteomes" id="UP001152875">
    <property type="component" value="Unassembled WGS sequence"/>
</dbReference>
<dbReference type="SUPFAM" id="SSF47413">
    <property type="entry name" value="lambda repressor-like DNA-binding domains"/>
    <property type="match status" value="1"/>
</dbReference>
<proteinExistence type="predicted"/>